<dbReference type="EMBL" id="CALOZG010000002">
    <property type="protein sequence ID" value="CAH3967669.1"/>
    <property type="molecule type" value="Genomic_DNA"/>
</dbReference>
<evidence type="ECO:0000313" key="3">
    <source>
        <dbReference type="Proteomes" id="UP001152562"/>
    </source>
</evidence>
<evidence type="ECO:0000313" key="2">
    <source>
        <dbReference type="EMBL" id="CAH3967669.1"/>
    </source>
</evidence>
<feature type="region of interest" description="Disordered" evidence="1">
    <location>
        <begin position="1"/>
        <end position="35"/>
    </location>
</feature>
<dbReference type="Proteomes" id="UP001152562">
    <property type="component" value="Unassembled WGS sequence"/>
</dbReference>
<evidence type="ECO:0000256" key="1">
    <source>
        <dbReference type="SAM" id="MobiDB-lite"/>
    </source>
</evidence>
<keyword evidence="3" id="KW-1185">Reference proteome</keyword>
<reference evidence="2" key="1">
    <citation type="submission" date="2022-05" db="EMBL/GenBank/DDBJ databases">
        <authorList>
            <person name="Okamura Y."/>
        </authorList>
    </citation>
    <scope>NUCLEOTIDE SEQUENCE</scope>
</reference>
<gene>
    <name evidence="2" type="ORF">PIBRA_LOCUS1689</name>
</gene>
<organism evidence="2 3">
    <name type="scientific">Pieris brassicae</name>
    <name type="common">White butterfly</name>
    <name type="synonym">Large white butterfly</name>
    <dbReference type="NCBI Taxonomy" id="7116"/>
    <lineage>
        <taxon>Eukaryota</taxon>
        <taxon>Metazoa</taxon>
        <taxon>Ecdysozoa</taxon>
        <taxon>Arthropoda</taxon>
        <taxon>Hexapoda</taxon>
        <taxon>Insecta</taxon>
        <taxon>Pterygota</taxon>
        <taxon>Neoptera</taxon>
        <taxon>Endopterygota</taxon>
        <taxon>Lepidoptera</taxon>
        <taxon>Glossata</taxon>
        <taxon>Ditrysia</taxon>
        <taxon>Papilionoidea</taxon>
        <taxon>Pieridae</taxon>
        <taxon>Pierinae</taxon>
        <taxon>Pieris</taxon>
    </lineage>
</organism>
<name>A0A9P0SZJ9_PIEBR</name>
<comment type="caution">
    <text evidence="2">The sequence shown here is derived from an EMBL/GenBank/DDBJ whole genome shotgun (WGS) entry which is preliminary data.</text>
</comment>
<dbReference type="AlphaFoldDB" id="A0A9P0SZJ9"/>
<sequence>MSINPGLQEPLDVKKHDPGQALGAAEADAHAQETSRRKVYSYSTLNDSDSAPQGWNIGIPSLLGVNSALLNVSLG</sequence>
<proteinExistence type="predicted"/>
<protein>
    <submittedName>
        <fullName evidence="2">Uncharacterized protein</fullName>
    </submittedName>
</protein>
<accession>A0A9P0SZJ9</accession>